<proteinExistence type="predicted"/>
<dbReference type="AlphaFoldDB" id="A0A0G8EDA7"/>
<sequence>MLLLLLLLVSKIYGLIIKKLIRHNSRSSHSITNESILFIFSHIFTALILFIIMTI</sequence>
<organism evidence="2 3">
    <name type="scientific">Bacillus cereus</name>
    <dbReference type="NCBI Taxonomy" id="1396"/>
    <lineage>
        <taxon>Bacteria</taxon>
        <taxon>Bacillati</taxon>
        <taxon>Bacillota</taxon>
        <taxon>Bacilli</taxon>
        <taxon>Bacillales</taxon>
        <taxon>Bacillaceae</taxon>
        <taxon>Bacillus</taxon>
        <taxon>Bacillus cereus group</taxon>
    </lineage>
</organism>
<dbReference type="EMBL" id="LCYI01000062">
    <property type="protein sequence ID" value="KLA22284.1"/>
    <property type="molecule type" value="Genomic_DNA"/>
</dbReference>
<evidence type="ECO:0000313" key="3">
    <source>
        <dbReference type="Proteomes" id="UP000035214"/>
    </source>
</evidence>
<dbReference type="Proteomes" id="UP000035214">
    <property type="component" value="Unassembled WGS sequence"/>
</dbReference>
<evidence type="ECO:0000256" key="1">
    <source>
        <dbReference type="SAM" id="Phobius"/>
    </source>
</evidence>
<feature type="transmembrane region" description="Helical" evidence="1">
    <location>
        <begin position="30"/>
        <end position="52"/>
    </location>
</feature>
<comment type="caution">
    <text evidence="2">The sequence shown here is derived from an EMBL/GenBank/DDBJ whole genome shotgun (WGS) entry which is preliminary data.</text>
</comment>
<keyword evidence="1" id="KW-0812">Transmembrane</keyword>
<dbReference type="PATRIC" id="fig|1396.428.peg.2586"/>
<protein>
    <submittedName>
        <fullName evidence="2">Uncharacterized protein</fullName>
    </submittedName>
</protein>
<reference evidence="2 3" key="1">
    <citation type="submission" date="2015-04" db="EMBL/GenBank/DDBJ databases">
        <title>Draft Genome Sequences of Eight Spore-Forming Food Isolates of Bacillus cereus Genome sequencing.</title>
        <authorList>
            <person name="Krawcyk A.O."/>
            <person name="de Jong A."/>
            <person name="Eijlander R.T."/>
            <person name="Berendsen E.M."/>
            <person name="Holsappel S."/>
            <person name="Wells-Bennik M."/>
            <person name="Kuipers O.P."/>
        </authorList>
    </citation>
    <scope>NUCLEOTIDE SEQUENCE [LARGE SCALE GENOMIC DNA]</scope>
    <source>
        <strain evidence="2 3">B4077</strain>
    </source>
</reference>
<gene>
    <name evidence="2" type="ORF">B4077_3230</name>
</gene>
<accession>A0A0G8EDA7</accession>
<keyword evidence="1" id="KW-1133">Transmembrane helix</keyword>
<name>A0A0G8EDA7_BACCE</name>
<keyword evidence="1" id="KW-0472">Membrane</keyword>
<evidence type="ECO:0000313" key="2">
    <source>
        <dbReference type="EMBL" id="KLA22284.1"/>
    </source>
</evidence>